<dbReference type="InParanoid" id="D8TTB4"/>
<dbReference type="KEGG" id="vcn:VOLCADRAFT_90033"/>
<feature type="compositionally biased region" description="Gly residues" evidence="1">
    <location>
        <begin position="149"/>
        <end position="159"/>
    </location>
</feature>
<dbReference type="RefSeq" id="XP_002949618.1">
    <property type="nucleotide sequence ID" value="XM_002949572.1"/>
</dbReference>
<gene>
    <name evidence="2" type="ORF">VOLCADRAFT_90033</name>
</gene>
<keyword evidence="3" id="KW-1185">Reference proteome</keyword>
<proteinExistence type="predicted"/>
<dbReference type="AlphaFoldDB" id="D8TTB4"/>
<sequence length="893" mass="93150">MHDSLDSRLTMDDLLHTARIADITGFTPPPVVLAQLRNLVQSSGPEPAKATAEPLLSAYGCDLAALLDMFQAMDITPSITWMDHATPPYMRMTQHPPYETAATRWPSSSWPSQQDVARVVGPGARLPPAVIQGELRALEAAVIRKTINGGSGSRGGSRGGLKNPTRNLGNDASTAAAVAALNAAFSLPSASGSDGLGEPSSSPTTSLPSSTASSIASSSGSLSLPATTIPPFPPPFGGSATTSPPPLPSRLNGDRRRISPYGAYLALWAFHHYRYIPHATIARVVGPALLAAVLDAGVGGGRGLGPRQRCRIVRSILMCFGSVPPHLLARYDWSSLFRGWETLGAAELLPLLQDVAALARRQRRRQRGNGLAPDAAMADGGSNGGGRSQLLRLSHLVAHVVQLPGWQRRLENVSLSDAIASLAGLLTVLSSDAADADEGVDAAAKETELDTAAAAELGHVDIDGGDGGGGSVDGDGVRSLEDGGDDVSDLSRKAILASPFAQGVLASWLGLVLPTIQLQGSQPRHGTHGVDGDTAAGGVTDAELSRPTGYVAVAAAGAEINSGGGGADRRSMSWLPPPMPAAATALTPTLPPPLLTARELTAALTVLRDTATALDPREQPVFHRTLMWAMQRLGSRAGRCTLEPETFSSVPDMLVRVDALGWVDVPIVWAHAVVQHPDAEGLWFRNLPWHGALRAVLVSGKLVIRARAEVLRQHGANAAAATAAITEFISPQSEERPHLQQPAVSGGPSARVPSSDRRTDATEPQPQPPPSKATALLAAAQRLRSHLVGLLAARTASCSGSELRQLALTWQVYGMPYDQDALAVTLRALTAAAAAAAGGCIGVDAARVTANAAAVSRESILDAASRLEMMCEAHQVPRDEVEHLFGPLRAYGL</sequence>
<feature type="region of interest" description="Disordered" evidence="1">
    <location>
        <begin position="459"/>
        <end position="484"/>
    </location>
</feature>
<feature type="region of interest" description="Disordered" evidence="1">
    <location>
        <begin position="191"/>
        <end position="254"/>
    </location>
</feature>
<dbReference type="GeneID" id="9618789"/>
<evidence type="ECO:0000313" key="3">
    <source>
        <dbReference type="Proteomes" id="UP000001058"/>
    </source>
</evidence>
<organism evidence="3">
    <name type="scientific">Volvox carteri f. nagariensis</name>
    <dbReference type="NCBI Taxonomy" id="3068"/>
    <lineage>
        <taxon>Eukaryota</taxon>
        <taxon>Viridiplantae</taxon>
        <taxon>Chlorophyta</taxon>
        <taxon>core chlorophytes</taxon>
        <taxon>Chlorophyceae</taxon>
        <taxon>CS clade</taxon>
        <taxon>Chlamydomonadales</taxon>
        <taxon>Volvocaceae</taxon>
        <taxon>Volvox</taxon>
    </lineage>
</organism>
<feature type="region of interest" description="Disordered" evidence="1">
    <location>
        <begin position="147"/>
        <end position="168"/>
    </location>
</feature>
<dbReference type="OrthoDB" id="552760at2759"/>
<feature type="region of interest" description="Disordered" evidence="1">
    <location>
        <begin position="734"/>
        <end position="772"/>
    </location>
</feature>
<name>D8TTB4_VOLCA</name>
<reference evidence="2 3" key="1">
    <citation type="journal article" date="2010" name="Science">
        <title>Genomic analysis of organismal complexity in the multicellular green alga Volvox carteri.</title>
        <authorList>
            <person name="Prochnik S.E."/>
            <person name="Umen J."/>
            <person name="Nedelcu A.M."/>
            <person name="Hallmann A."/>
            <person name="Miller S.M."/>
            <person name="Nishii I."/>
            <person name="Ferris P."/>
            <person name="Kuo A."/>
            <person name="Mitros T."/>
            <person name="Fritz-Laylin L.K."/>
            <person name="Hellsten U."/>
            <person name="Chapman J."/>
            <person name="Simakov O."/>
            <person name="Rensing S.A."/>
            <person name="Terry A."/>
            <person name="Pangilinan J."/>
            <person name="Kapitonov V."/>
            <person name="Jurka J."/>
            <person name="Salamov A."/>
            <person name="Shapiro H."/>
            <person name="Schmutz J."/>
            <person name="Grimwood J."/>
            <person name="Lindquist E."/>
            <person name="Lucas S."/>
            <person name="Grigoriev I.V."/>
            <person name="Schmitt R."/>
            <person name="Kirk D."/>
            <person name="Rokhsar D.S."/>
        </authorList>
    </citation>
    <scope>NUCLEOTIDE SEQUENCE [LARGE SCALE GENOMIC DNA]</scope>
    <source>
        <strain evidence="3">f. Nagariensis / Eve</strain>
    </source>
</reference>
<evidence type="ECO:0000313" key="2">
    <source>
        <dbReference type="EMBL" id="EFJ49170.1"/>
    </source>
</evidence>
<accession>D8TTB4</accession>
<feature type="compositionally biased region" description="Low complexity" evidence="1">
    <location>
        <begin position="200"/>
        <end position="227"/>
    </location>
</feature>
<dbReference type="Proteomes" id="UP000001058">
    <property type="component" value="Unassembled WGS sequence"/>
</dbReference>
<protein>
    <submittedName>
        <fullName evidence="2">Uncharacterized protein</fullName>
    </submittedName>
</protein>
<dbReference type="EMBL" id="GL378336">
    <property type="protein sequence ID" value="EFJ49170.1"/>
    <property type="molecule type" value="Genomic_DNA"/>
</dbReference>
<evidence type="ECO:0000256" key="1">
    <source>
        <dbReference type="SAM" id="MobiDB-lite"/>
    </source>
</evidence>